<sequence length="51" mass="5540">MPDLGTWPLPDLKVFNLRACFGGAPLLSLVLSTLILKVSKSIGTSIKFHRS</sequence>
<organism evidence="2 3">
    <name type="scientific">Syncephalastrum racemosum</name>
    <name type="common">Filamentous fungus</name>
    <dbReference type="NCBI Taxonomy" id="13706"/>
    <lineage>
        <taxon>Eukaryota</taxon>
        <taxon>Fungi</taxon>
        <taxon>Fungi incertae sedis</taxon>
        <taxon>Mucoromycota</taxon>
        <taxon>Mucoromycotina</taxon>
        <taxon>Mucoromycetes</taxon>
        <taxon>Mucorales</taxon>
        <taxon>Syncephalastraceae</taxon>
        <taxon>Syncephalastrum</taxon>
    </lineage>
</organism>
<evidence type="ECO:0000313" key="3">
    <source>
        <dbReference type="Proteomes" id="UP000242180"/>
    </source>
</evidence>
<dbReference type="AlphaFoldDB" id="A0A1X2GYR4"/>
<gene>
    <name evidence="2" type="ORF">BCR43DRAFT_500228</name>
</gene>
<evidence type="ECO:0000256" key="1">
    <source>
        <dbReference type="SAM" id="Phobius"/>
    </source>
</evidence>
<protein>
    <submittedName>
        <fullName evidence="2">Uncharacterized protein</fullName>
    </submittedName>
</protein>
<evidence type="ECO:0000313" key="2">
    <source>
        <dbReference type="EMBL" id="ORY88365.1"/>
    </source>
</evidence>
<keyword evidence="1" id="KW-1133">Transmembrane helix</keyword>
<comment type="caution">
    <text evidence="2">The sequence shown here is derived from an EMBL/GenBank/DDBJ whole genome shotgun (WGS) entry which is preliminary data.</text>
</comment>
<keyword evidence="3" id="KW-1185">Reference proteome</keyword>
<dbReference type="EMBL" id="MCGN01000039">
    <property type="protein sequence ID" value="ORY88365.1"/>
    <property type="molecule type" value="Genomic_DNA"/>
</dbReference>
<reference evidence="2 3" key="1">
    <citation type="submission" date="2016-07" db="EMBL/GenBank/DDBJ databases">
        <title>Pervasive Adenine N6-methylation of Active Genes in Fungi.</title>
        <authorList>
            <consortium name="DOE Joint Genome Institute"/>
            <person name="Mondo S.J."/>
            <person name="Dannebaum R.O."/>
            <person name="Kuo R.C."/>
            <person name="Labutti K."/>
            <person name="Haridas S."/>
            <person name="Kuo A."/>
            <person name="Salamov A."/>
            <person name="Ahrendt S.R."/>
            <person name="Lipzen A."/>
            <person name="Sullivan W."/>
            <person name="Andreopoulos W.B."/>
            <person name="Clum A."/>
            <person name="Lindquist E."/>
            <person name="Daum C."/>
            <person name="Ramamoorthy G.K."/>
            <person name="Gryganskyi A."/>
            <person name="Culley D."/>
            <person name="Magnuson J.K."/>
            <person name="James T.Y."/>
            <person name="O'Malley M.A."/>
            <person name="Stajich J.E."/>
            <person name="Spatafora J.W."/>
            <person name="Visel A."/>
            <person name="Grigoriev I.V."/>
        </authorList>
    </citation>
    <scope>NUCLEOTIDE SEQUENCE [LARGE SCALE GENOMIC DNA]</scope>
    <source>
        <strain evidence="2 3">NRRL 2496</strain>
    </source>
</reference>
<proteinExistence type="predicted"/>
<keyword evidence="1" id="KW-0812">Transmembrane</keyword>
<keyword evidence="1" id="KW-0472">Membrane</keyword>
<dbReference type="InParanoid" id="A0A1X2GYR4"/>
<feature type="transmembrane region" description="Helical" evidence="1">
    <location>
        <begin position="15"/>
        <end position="36"/>
    </location>
</feature>
<name>A0A1X2GYR4_SYNRA</name>
<accession>A0A1X2GYR4</accession>
<dbReference type="Proteomes" id="UP000242180">
    <property type="component" value="Unassembled WGS sequence"/>
</dbReference>